<accession>A0A2M6WXH3</accession>
<sequence>MNKILYSKFSFVVAGTVADCRTWDGGRPNPLAVQQHRAANGQQYSHTNTLRVAAFVRPQGENPGAHMPFEAACRDSIRGRCVYTAPLIFLTNENSRTKIKIEVGTLRFEEVQPKRMCKKALWV</sequence>
<organism evidence="1 2">
    <name type="scientific">Candidatus Berkelbacteria bacterium CG10_big_fil_rev_8_21_14_0_10_41_12</name>
    <dbReference type="NCBI Taxonomy" id="1974513"/>
    <lineage>
        <taxon>Bacteria</taxon>
        <taxon>Candidatus Berkelbacteria</taxon>
    </lineage>
</organism>
<name>A0A2M6WXH3_9BACT</name>
<evidence type="ECO:0000313" key="1">
    <source>
        <dbReference type="EMBL" id="PIT97492.1"/>
    </source>
</evidence>
<reference evidence="2" key="1">
    <citation type="submission" date="2017-09" db="EMBL/GenBank/DDBJ databases">
        <title>Depth-based differentiation of microbial function through sediment-hosted aquifers and enrichment of novel symbionts in the deep terrestrial subsurface.</title>
        <authorList>
            <person name="Probst A.J."/>
            <person name="Ladd B."/>
            <person name="Jarett J.K."/>
            <person name="Geller-Mcgrath D.E."/>
            <person name="Sieber C.M.K."/>
            <person name="Emerson J.B."/>
            <person name="Anantharaman K."/>
            <person name="Thomas B.C."/>
            <person name="Malmstrom R."/>
            <person name="Stieglmeier M."/>
            <person name="Klingl A."/>
            <person name="Woyke T."/>
            <person name="Ryan C.M."/>
            <person name="Banfield J.F."/>
        </authorList>
    </citation>
    <scope>NUCLEOTIDE SEQUENCE [LARGE SCALE GENOMIC DNA]</scope>
</reference>
<protein>
    <submittedName>
        <fullName evidence="1">Uncharacterized protein</fullName>
    </submittedName>
</protein>
<dbReference type="EMBL" id="PEZV01000008">
    <property type="protein sequence ID" value="PIT97492.1"/>
    <property type="molecule type" value="Genomic_DNA"/>
</dbReference>
<dbReference type="AlphaFoldDB" id="A0A2M6WXH3"/>
<dbReference type="Proteomes" id="UP000228596">
    <property type="component" value="Unassembled WGS sequence"/>
</dbReference>
<proteinExistence type="predicted"/>
<evidence type="ECO:0000313" key="2">
    <source>
        <dbReference type="Proteomes" id="UP000228596"/>
    </source>
</evidence>
<gene>
    <name evidence="1" type="ORF">COT77_01225</name>
</gene>
<comment type="caution">
    <text evidence="1">The sequence shown here is derived from an EMBL/GenBank/DDBJ whole genome shotgun (WGS) entry which is preliminary data.</text>
</comment>